<protein>
    <submittedName>
        <fullName evidence="1">Uncharacterized protein</fullName>
    </submittedName>
</protein>
<dbReference type="EMBL" id="GG730076">
    <property type="protein sequence ID" value="EEZ92493.1"/>
    <property type="molecule type" value="Genomic_DNA"/>
</dbReference>
<dbReference type="AlphaFoldDB" id="D2EGL8"/>
<dbReference type="Proteomes" id="UP000009375">
    <property type="component" value="Unassembled WGS sequence"/>
</dbReference>
<organism evidence="1 2">
    <name type="scientific">Candidatus Parvarchaeum acidiphilum ARMAN-4</name>
    <dbReference type="NCBI Taxonomy" id="662760"/>
    <lineage>
        <taxon>Archaea</taxon>
        <taxon>Candidatus Parvarchaeota</taxon>
        <taxon>Candidatus Parvarchaeum</taxon>
    </lineage>
</organism>
<gene>
    <name evidence="1" type="ORF">BJBARM4_0917</name>
</gene>
<proteinExistence type="predicted"/>
<evidence type="ECO:0000313" key="2">
    <source>
        <dbReference type="Proteomes" id="UP000009375"/>
    </source>
</evidence>
<evidence type="ECO:0000313" key="1">
    <source>
        <dbReference type="EMBL" id="EEZ92493.1"/>
    </source>
</evidence>
<reference evidence="1 2" key="1">
    <citation type="journal article" date="2010" name="Proc. Natl. Acad. Sci. U.S.A.">
        <title>Enigmatic, ultrasmall, uncultivated Archaea.</title>
        <authorList>
            <person name="Baker B.J."/>
            <person name="Comolli L.R."/>
            <person name="Dick G.J."/>
            <person name="Hauser L.J."/>
            <person name="Hyatt D."/>
            <person name="Dill B.D."/>
            <person name="Land M.L."/>
            <person name="Verberkmoes N.C."/>
            <person name="Hettich R.L."/>
            <person name="Banfield J.F."/>
        </authorList>
    </citation>
    <scope>NUCLEOTIDE SEQUENCE [LARGE SCALE GENOMIC DNA]</scope>
</reference>
<accession>D2EGL8</accession>
<name>D2EGL8_PARA4</name>
<sequence>MNSKRFVLIASLTLLALIGILFIYDSPVSFTHNLNAPSLQASFTALSNANSDVCIFGINETENFLDSMPYGSYIQGSCCNYMDYNAYAKQINGLKQYSNFSEIPPDPYNVSVALVKQMVSYWNATLTANQNATLTKTLAITSQMGGDNGYCCCECWAWYFHEGLLKYLILNYNLSAGTLGNILYLEDCCGGPLGSAGFNA</sequence>